<name>A0A1H5RF86_9PSEU</name>
<dbReference type="EMBL" id="FNUJ01000009">
    <property type="protein sequence ID" value="SEF36191.1"/>
    <property type="molecule type" value="Genomic_DNA"/>
</dbReference>
<evidence type="ECO:0000313" key="1">
    <source>
        <dbReference type="EMBL" id="SEF36191.1"/>
    </source>
</evidence>
<organism evidence="1 2">
    <name type="scientific">Amycolatopsis pretoriensis</name>
    <dbReference type="NCBI Taxonomy" id="218821"/>
    <lineage>
        <taxon>Bacteria</taxon>
        <taxon>Bacillati</taxon>
        <taxon>Actinomycetota</taxon>
        <taxon>Actinomycetes</taxon>
        <taxon>Pseudonocardiales</taxon>
        <taxon>Pseudonocardiaceae</taxon>
        <taxon>Amycolatopsis</taxon>
    </lineage>
</organism>
<dbReference type="Proteomes" id="UP000198878">
    <property type="component" value="Unassembled WGS sequence"/>
</dbReference>
<evidence type="ECO:0000313" key="2">
    <source>
        <dbReference type="Proteomes" id="UP000198878"/>
    </source>
</evidence>
<dbReference type="AlphaFoldDB" id="A0A1H5RF86"/>
<proteinExistence type="predicted"/>
<keyword evidence="2" id="KW-1185">Reference proteome</keyword>
<sequence>MTAVDQIKGRLVKRAAALVGVSLAVLLPLWLGEDQEVDGFAVPFPHPALPAEHVYNRQDLAGYTASDAAATMLARGYADVRYSSDSSRVPSDKGCTPGEVVGVYGISPDGVVWLQTFHDPAGPDPAAPTPYDLSVSARLTRCAR</sequence>
<reference evidence="2" key="1">
    <citation type="submission" date="2016-10" db="EMBL/GenBank/DDBJ databases">
        <authorList>
            <person name="Varghese N."/>
            <person name="Submissions S."/>
        </authorList>
    </citation>
    <scope>NUCLEOTIDE SEQUENCE [LARGE SCALE GENOMIC DNA]</scope>
    <source>
        <strain evidence="2">DSM 44654</strain>
    </source>
</reference>
<accession>A0A1H5RF86</accession>
<dbReference type="STRING" id="218821.SAMN05421837_109348"/>
<gene>
    <name evidence="1" type="ORF">SAMN05421837_109348</name>
</gene>
<dbReference type="RefSeq" id="WP_086671966.1">
    <property type="nucleotide sequence ID" value="NZ_FNUJ01000009.1"/>
</dbReference>
<protein>
    <submittedName>
        <fullName evidence="1">Uncharacterized protein</fullName>
    </submittedName>
</protein>